<gene>
    <name evidence="18" type="ORF">K8V15_09665</name>
</gene>
<dbReference type="EMBL" id="DYZF01000246">
    <property type="protein sequence ID" value="HJE52219.1"/>
    <property type="molecule type" value="Genomic_DNA"/>
</dbReference>
<keyword evidence="11" id="KW-0456">Lyase</keyword>
<reference evidence="18" key="1">
    <citation type="journal article" date="2021" name="PeerJ">
        <title>Extensive microbial diversity within the chicken gut microbiome revealed by metagenomics and culture.</title>
        <authorList>
            <person name="Gilroy R."/>
            <person name="Ravi A."/>
            <person name="Getino M."/>
            <person name="Pursley I."/>
            <person name="Horton D.L."/>
            <person name="Alikhan N.F."/>
            <person name="Baker D."/>
            <person name="Gharbi K."/>
            <person name="Hall N."/>
            <person name="Watson M."/>
            <person name="Adriaenssens E.M."/>
            <person name="Foster-Nyarko E."/>
            <person name="Jarju S."/>
            <person name="Secka A."/>
            <person name="Antonio M."/>
            <person name="Oren A."/>
            <person name="Chaudhuri R.R."/>
            <person name="La Ragione R."/>
            <person name="Hildebrand F."/>
            <person name="Pallen M.J."/>
        </authorList>
    </citation>
    <scope>NUCLEOTIDE SEQUENCE</scope>
    <source>
        <strain evidence="18">ChiGjej3B3-7470</strain>
    </source>
</reference>
<dbReference type="CDD" id="cd08970">
    <property type="entry name" value="AcNei1_N"/>
    <property type="match status" value="1"/>
</dbReference>
<keyword evidence="9" id="KW-0238">DNA-binding</keyword>
<comment type="caution">
    <text evidence="18">The sequence shown here is derived from an EMBL/GenBank/DDBJ whole genome shotgun (WGS) entry which is preliminary data.</text>
</comment>
<organism evidence="18 19">
    <name type="scientific">Tessaracoccus flavescens</name>
    <dbReference type="NCBI Taxonomy" id="399497"/>
    <lineage>
        <taxon>Bacteria</taxon>
        <taxon>Bacillati</taxon>
        <taxon>Actinomycetota</taxon>
        <taxon>Actinomycetes</taxon>
        <taxon>Propionibacteriales</taxon>
        <taxon>Propionibacteriaceae</taxon>
        <taxon>Tessaracoccus</taxon>
    </lineage>
</organism>
<keyword evidence="8" id="KW-0862">Zinc</keyword>
<evidence type="ECO:0000256" key="6">
    <source>
        <dbReference type="ARBA" id="ARBA00022771"/>
    </source>
</evidence>
<dbReference type="Pfam" id="PF06827">
    <property type="entry name" value="zf-FPG_IleRS"/>
    <property type="match status" value="1"/>
</dbReference>
<evidence type="ECO:0000256" key="8">
    <source>
        <dbReference type="ARBA" id="ARBA00022833"/>
    </source>
</evidence>
<evidence type="ECO:0000256" key="11">
    <source>
        <dbReference type="ARBA" id="ARBA00023239"/>
    </source>
</evidence>
<dbReference type="GO" id="GO:0003684">
    <property type="term" value="F:damaged DNA binding"/>
    <property type="evidence" value="ECO:0007669"/>
    <property type="project" value="InterPro"/>
</dbReference>
<dbReference type="Gene3D" id="3.20.190.10">
    <property type="entry name" value="MutM-like, N-terminal"/>
    <property type="match status" value="1"/>
</dbReference>
<dbReference type="GO" id="GO:0000703">
    <property type="term" value="F:oxidized pyrimidine nucleobase lesion DNA N-glycosylase activity"/>
    <property type="evidence" value="ECO:0007669"/>
    <property type="project" value="TreeGrafter"/>
</dbReference>
<evidence type="ECO:0000256" key="2">
    <source>
        <dbReference type="ARBA" id="ARBA00009409"/>
    </source>
</evidence>
<dbReference type="SUPFAM" id="SSF46946">
    <property type="entry name" value="S13-like H2TH domain"/>
    <property type="match status" value="1"/>
</dbReference>
<evidence type="ECO:0000256" key="4">
    <source>
        <dbReference type="ARBA" id="ARBA00022723"/>
    </source>
</evidence>
<feature type="domain" description="Formamidopyrimidine-DNA glycosylase catalytic" evidence="17">
    <location>
        <begin position="2"/>
        <end position="95"/>
    </location>
</feature>
<dbReference type="InterPro" id="IPR010663">
    <property type="entry name" value="Znf_FPG/IleRS"/>
</dbReference>
<dbReference type="Pfam" id="PF01149">
    <property type="entry name" value="Fapy_DNA_glyco"/>
    <property type="match status" value="1"/>
</dbReference>
<evidence type="ECO:0000313" key="19">
    <source>
        <dbReference type="Proteomes" id="UP000712713"/>
    </source>
</evidence>
<dbReference type="GO" id="GO:0008534">
    <property type="term" value="F:oxidized purine nucleobase lesion DNA N-glycosylase activity"/>
    <property type="evidence" value="ECO:0007669"/>
    <property type="project" value="UniProtKB-ARBA"/>
</dbReference>
<dbReference type="PROSITE" id="PS51066">
    <property type="entry name" value="ZF_FPG_2"/>
    <property type="match status" value="1"/>
</dbReference>
<dbReference type="InterPro" id="IPR010979">
    <property type="entry name" value="Ribosomal_uS13-like_H2TH"/>
</dbReference>
<evidence type="ECO:0000256" key="1">
    <source>
        <dbReference type="ARBA" id="ARBA00001947"/>
    </source>
</evidence>
<dbReference type="PANTHER" id="PTHR42697:SF3">
    <property type="entry name" value="ENDONUCLEASE 8 1"/>
    <property type="match status" value="1"/>
</dbReference>
<dbReference type="Proteomes" id="UP000712713">
    <property type="component" value="Unassembled WGS sequence"/>
</dbReference>
<evidence type="ECO:0000256" key="14">
    <source>
        <dbReference type="ARBA" id="ARBA00044632"/>
    </source>
</evidence>
<proteinExistence type="inferred from homology"/>
<keyword evidence="12" id="KW-0511">Multifunctional enzyme</keyword>
<evidence type="ECO:0000256" key="12">
    <source>
        <dbReference type="ARBA" id="ARBA00023268"/>
    </source>
</evidence>
<dbReference type="GO" id="GO:0003690">
    <property type="term" value="F:double-stranded DNA binding"/>
    <property type="evidence" value="ECO:0007669"/>
    <property type="project" value="UniProtKB-ARBA"/>
</dbReference>
<dbReference type="Gene3D" id="1.10.8.50">
    <property type="match status" value="1"/>
</dbReference>
<evidence type="ECO:0000259" key="16">
    <source>
        <dbReference type="PROSITE" id="PS51066"/>
    </source>
</evidence>
<dbReference type="FunFam" id="1.10.8.50:FF:000003">
    <property type="entry name" value="Formamidopyrimidine-DNA glycosylase"/>
    <property type="match status" value="1"/>
</dbReference>
<dbReference type="EC" id="4.2.99.18" evidence="3"/>
<dbReference type="InterPro" id="IPR000214">
    <property type="entry name" value="Znf_DNA_glyclase/AP_lyase"/>
</dbReference>
<comment type="similarity">
    <text evidence="2">Belongs to the FPG family.</text>
</comment>
<dbReference type="PROSITE" id="PS01242">
    <property type="entry name" value="ZF_FPG_1"/>
    <property type="match status" value="1"/>
</dbReference>
<dbReference type="GO" id="GO:0006284">
    <property type="term" value="P:base-excision repair"/>
    <property type="evidence" value="ECO:0007669"/>
    <property type="project" value="InterPro"/>
</dbReference>
<dbReference type="SUPFAM" id="SSF81624">
    <property type="entry name" value="N-terminal domain of MutM-like DNA repair proteins"/>
    <property type="match status" value="1"/>
</dbReference>
<evidence type="ECO:0000259" key="17">
    <source>
        <dbReference type="PROSITE" id="PS51068"/>
    </source>
</evidence>
<dbReference type="SMART" id="SM00898">
    <property type="entry name" value="Fapy_DNA_glyco"/>
    <property type="match status" value="1"/>
</dbReference>
<evidence type="ECO:0000256" key="10">
    <source>
        <dbReference type="ARBA" id="ARBA00023204"/>
    </source>
</evidence>
<dbReference type="GO" id="GO:0006979">
    <property type="term" value="P:response to oxidative stress"/>
    <property type="evidence" value="ECO:0007669"/>
    <property type="project" value="UniProtKB-ARBA"/>
</dbReference>
<comment type="cofactor">
    <cofactor evidence="1">
        <name>Zn(2+)</name>
        <dbReference type="ChEBI" id="CHEBI:29105"/>
    </cofactor>
</comment>
<accession>A0A921JR29</accession>
<dbReference type="InterPro" id="IPR015887">
    <property type="entry name" value="DNA_glyclase_Znf_dom_DNA_BS"/>
</dbReference>
<feature type="domain" description="FPG-type" evidence="16">
    <location>
        <begin position="230"/>
        <end position="264"/>
    </location>
</feature>
<sequence>MPEGHVIHRLAHALTDTFGGKPVRVTSPQGRFDTSSLNGMALDDADAVGKHLFINFANREVVHIHLGLIGKLRLEPLDDPWGQVRMRIDDGVTAADLRGPQWCRIITDGERDAVAEASGPDPLRSDADPDKGYARLKRSGKSIAALLMDQRVAAGVGNIFRAEVLYRHRLRPDTPGRVIDRATWQIIWDDLVELMHYAVDKGRIDTVRDEHGPEAQGRDPRVDRHGGEVYVYRRAGQPCLVCGTEVRTATLEGRNLYWCPRCQRRQKARL</sequence>
<keyword evidence="7" id="KW-0378">Hydrolase</keyword>
<dbReference type="SMART" id="SM01232">
    <property type="entry name" value="H2TH"/>
    <property type="match status" value="1"/>
</dbReference>
<dbReference type="PROSITE" id="PS51068">
    <property type="entry name" value="FPG_CAT"/>
    <property type="match status" value="1"/>
</dbReference>
<dbReference type="PANTHER" id="PTHR42697">
    <property type="entry name" value="ENDONUCLEASE 8"/>
    <property type="match status" value="1"/>
</dbReference>
<evidence type="ECO:0000256" key="7">
    <source>
        <dbReference type="ARBA" id="ARBA00022801"/>
    </source>
</evidence>
<dbReference type="InterPro" id="IPR035937">
    <property type="entry name" value="FPG_N"/>
</dbReference>
<comment type="catalytic activity">
    <reaction evidence="14">
        <text>2'-deoxyribonucleotide-(2'-deoxyribose 5'-phosphate)-2'-deoxyribonucleotide-DNA = a 3'-end 2'-deoxyribonucleotide-(2,3-dehydro-2,3-deoxyribose 5'-phosphate)-DNA + a 5'-end 5'-phospho-2'-deoxyribonucleoside-DNA + H(+)</text>
        <dbReference type="Rhea" id="RHEA:66592"/>
        <dbReference type="Rhea" id="RHEA-COMP:13180"/>
        <dbReference type="Rhea" id="RHEA-COMP:16897"/>
        <dbReference type="Rhea" id="RHEA-COMP:17067"/>
        <dbReference type="ChEBI" id="CHEBI:15378"/>
        <dbReference type="ChEBI" id="CHEBI:136412"/>
        <dbReference type="ChEBI" id="CHEBI:157695"/>
        <dbReference type="ChEBI" id="CHEBI:167181"/>
        <dbReference type="EC" id="4.2.99.18"/>
    </reaction>
</comment>
<dbReference type="InterPro" id="IPR015886">
    <property type="entry name" value="H2TH_FPG"/>
</dbReference>
<evidence type="ECO:0000256" key="3">
    <source>
        <dbReference type="ARBA" id="ARBA00012720"/>
    </source>
</evidence>
<dbReference type="InterPro" id="IPR012319">
    <property type="entry name" value="FPG_cat"/>
</dbReference>
<dbReference type="AlphaFoldDB" id="A0A921JR29"/>
<evidence type="ECO:0000256" key="9">
    <source>
        <dbReference type="ARBA" id="ARBA00023125"/>
    </source>
</evidence>
<keyword evidence="6 15" id="KW-0863">Zinc-finger</keyword>
<keyword evidence="13" id="KW-0326">Glycosidase</keyword>
<reference evidence="18" key="2">
    <citation type="submission" date="2021-09" db="EMBL/GenBank/DDBJ databases">
        <authorList>
            <person name="Gilroy R."/>
        </authorList>
    </citation>
    <scope>NUCLEOTIDE SEQUENCE</scope>
    <source>
        <strain evidence="18">ChiGjej3B3-7470</strain>
    </source>
</reference>
<keyword evidence="4" id="KW-0479">Metal-binding</keyword>
<dbReference type="SUPFAM" id="SSF57716">
    <property type="entry name" value="Glucocorticoid receptor-like (DNA-binding domain)"/>
    <property type="match status" value="1"/>
</dbReference>
<evidence type="ECO:0000256" key="15">
    <source>
        <dbReference type="PROSITE-ProRule" id="PRU00391"/>
    </source>
</evidence>
<protein>
    <recommendedName>
        <fullName evidence="3">DNA-(apurinic or apyrimidinic site) lyase</fullName>
        <ecNumber evidence="3">4.2.99.18</ecNumber>
    </recommendedName>
</protein>
<evidence type="ECO:0000313" key="18">
    <source>
        <dbReference type="EMBL" id="HJE52219.1"/>
    </source>
</evidence>
<keyword evidence="10" id="KW-0234">DNA repair</keyword>
<dbReference type="Pfam" id="PF06831">
    <property type="entry name" value="H2TH"/>
    <property type="match status" value="1"/>
</dbReference>
<evidence type="ECO:0000256" key="5">
    <source>
        <dbReference type="ARBA" id="ARBA00022763"/>
    </source>
</evidence>
<dbReference type="GO" id="GO:0008270">
    <property type="term" value="F:zinc ion binding"/>
    <property type="evidence" value="ECO:0007669"/>
    <property type="project" value="UniProtKB-KW"/>
</dbReference>
<dbReference type="GO" id="GO:0140078">
    <property type="term" value="F:class I DNA-(apurinic or apyrimidinic site) endonuclease activity"/>
    <property type="evidence" value="ECO:0007669"/>
    <property type="project" value="UniProtKB-EC"/>
</dbReference>
<keyword evidence="5" id="KW-0227">DNA damage</keyword>
<evidence type="ECO:0000256" key="13">
    <source>
        <dbReference type="ARBA" id="ARBA00023295"/>
    </source>
</evidence>
<name>A0A921JR29_9ACTN</name>